<gene>
    <name evidence="5" type="ORF">Q5P01_025282</name>
</gene>
<feature type="compositionally biased region" description="Polar residues" evidence="4">
    <location>
        <begin position="404"/>
        <end position="416"/>
    </location>
</feature>
<dbReference type="Pfam" id="PF09789">
    <property type="entry name" value="CC149"/>
    <property type="match status" value="1"/>
</dbReference>
<reference evidence="5" key="1">
    <citation type="submission" date="2023-07" db="EMBL/GenBank/DDBJ databases">
        <title>Chromosome-level Genome Assembly of Striped Snakehead (Channa striata).</title>
        <authorList>
            <person name="Liu H."/>
        </authorList>
    </citation>
    <scope>NUCLEOTIDE SEQUENCE</scope>
    <source>
        <strain evidence="5">Gz</strain>
        <tissue evidence="5">Muscle</tissue>
    </source>
</reference>
<feature type="compositionally biased region" description="Polar residues" evidence="4">
    <location>
        <begin position="461"/>
        <end position="478"/>
    </location>
</feature>
<proteinExistence type="inferred from homology"/>
<feature type="region of interest" description="Disordered" evidence="4">
    <location>
        <begin position="457"/>
        <end position="487"/>
    </location>
</feature>
<evidence type="ECO:0000313" key="6">
    <source>
        <dbReference type="Proteomes" id="UP001187415"/>
    </source>
</evidence>
<dbReference type="InterPro" id="IPR019179">
    <property type="entry name" value="CC149"/>
</dbReference>
<feature type="compositionally biased region" description="Polar residues" evidence="4">
    <location>
        <begin position="372"/>
        <end position="383"/>
    </location>
</feature>
<protein>
    <submittedName>
        <fullName evidence="5">Uncharacterized protein</fullName>
    </submittedName>
</protein>
<organism evidence="5 6">
    <name type="scientific">Channa striata</name>
    <name type="common">Snakehead murrel</name>
    <name type="synonym">Ophicephalus striatus</name>
    <dbReference type="NCBI Taxonomy" id="64152"/>
    <lineage>
        <taxon>Eukaryota</taxon>
        <taxon>Metazoa</taxon>
        <taxon>Chordata</taxon>
        <taxon>Craniata</taxon>
        <taxon>Vertebrata</taxon>
        <taxon>Euteleostomi</taxon>
        <taxon>Actinopterygii</taxon>
        <taxon>Neopterygii</taxon>
        <taxon>Teleostei</taxon>
        <taxon>Neoteleostei</taxon>
        <taxon>Acanthomorphata</taxon>
        <taxon>Anabantaria</taxon>
        <taxon>Anabantiformes</taxon>
        <taxon>Channoidei</taxon>
        <taxon>Channidae</taxon>
        <taxon>Channa</taxon>
    </lineage>
</organism>
<keyword evidence="6" id="KW-1185">Reference proteome</keyword>
<evidence type="ECO:0000256" key="2">
    <source>
        <dbReference type="ARBA" id="ARBA00023054"/>
    </source>
</evidence>
<evidence type="ECO:0000313" key="5">
    <source>
        <dbReference type="EMBL" id="KAK2817091.1"/>
    </source>
</evidence>
<dbReference type="PANTHER" id="PTHR21682">
    <property type="entry name" value="COILED-COIL DOMAIN-CONTAINING PROTEIN 149"/>
    <property type="match status" value="1"/>
</dbReference>
<evidence type="ECO:0000256" key="1">
    <source>
        <dbReference type="ARBA" id="ARBA00005872"/>
    </source>
</evidence>
<feature type="region of interest" description="Disordered" evidence="4">
    <location>
        <begin position="353"/>
        <end position="444"/>
    </location>
</feature>
<comment type="similarity">
    <text evidence="1">Belongs to the CCDC149 family.</text>
</comment>
<name>A0AA88IPB9_CHASR</name>
<dbReference type="AlphaFoldDB" id="A0AA88IPB9"/>
<dbReference type="PANTHER" id="PTHR21682:SF2">
    <property type="entry name" value="COILED-COIL DOMAIN-CONTAINING PROTEIN 149"/>
    <property type="match status" value="1"/>
</dbReference>
<accession>A0AA88IPB9</accession>
<dbReference type="EMBL" id="JAUPFM010000021">
    <property type="protein sequence ID" value="KAK2817091.1"/>
    <property type="molecule type" value="Genomic_DNA"/>
</dbReference>
<evidence type="ECO:0000256" key="4">
    <source>
        <dbReference type="SAM" id="MobiDB-lite"/>
    </source>
</evidence>
<feature type="coiled-coil region" evidence="3">
    <location>
        <begin position="25"/>
        <end position="243"/>
    </location>
</feature>
<sequence>MDPLRRSESDWQALISEFVICKRKLESKKEALLILSKELDTCQQERDQYKLMANQLRERHQGLKKKYRELIDGDPSLPPDKRNEVNLAQLLRDSREKSNELSEEVKELKQRLVEAQGDNKLLRMTITKQRLGDEEVGARHFPAHEREDLVKQLERAREQNEVLEHSVKSLTDELQDVRAERDVFQQKAHRLNVEMNHIVGNDEIQILDIDALCMENRYLHERLKQLQEEVNLLKTNLVKYKSALECRKNSKVCGKPNSSALTGVLSAKQVKELLLSEENGCSLPVTPQSISDLKSLATALLETIHEKNMVIQHQRQINKILGNRVAELEKKLKTLEMSGLWSLPGGKNTIILNTQQDESPDSPDQGGDKGSENTPVEQQSSSDVPDEKGKTPAVSKIQEEAAASPSTKLSLQNSSHQSDDEEPVSPQTETPHGPQRHDTGHTLTTLIEEEACLSEAYSVVTDVNTSEQPDQTSENSDPTGGKQDDTHETECIITEGNFHIASSTVGSTTANEEQVDMQHVELLHETDVCVS</sequence>
<keyword evidence="2 3" id="KW-0175">Coiled coil</keyword>
<evidence type="ECO:0000256" key="3">
    <source>
        <dbReference type="SAM" id="Coils"/>
    </source>
</evidence>
<comment type="caution">
    <text evidence="5">The sequence shown here is derived from an EMBL/GenBank/DDBJ whole genome shotgun (WGS) entry which is preliminary data.</text>
</comment>
<dbReference type="Proteomes" id="UP001187415">
    <property type="component" value="Unassembled WGS sequence"/>
</dbReference>